<sequence length="65" mass="7516">MIVASQIRDRKILAHLFPQRHDRQATSTRHADDILIWVAFLTCRSTVKFAMQARIADAKNVNVLR</sequence>
<organism evidence="1 2">
    <name type="scientific">Kluyvera ascorbata</name>
    <dbReference type="NCBI Taxonomy" id="51288"/>
    <lineage>
        <taxon>Bacteria</taxon>
        <taxon>Pseudomonadati</taxon>
        <taxon>Pseudomonadota</taxon>
        <taxon>Gammaproteobacteria</taxon>
        <taxon>Enterobacterales</taxon>
        <taxon>Enterobacteriaceae</taxon>
        <taxon>Kluyvera</taxon>
    </lineage>
</organism>
<dbReference type="AlphaFoldDB" id="A0A3N2SDL6"/>
<gene>
    <name evidence="1" type="ORF">EB837_02340</name>
</gene>
<dbReference type="Proteomes" id="UP000268051">
    <property type="component" value="Unassembled WGS sequence"/>
</dbReference>
<reference evidence="1 2" key="1">
    <citation type="submission" date="2018-10" db="EMBL/GenBank/DDBJ databases">
        <title>Horizontal transference of carbapenem resistance between Klebsiella pneumoniae and Kluyvera ascorbata during abdominal infection: a case report.</title>
        <authorList>
            <person name="Raro O.H.F."/>
            <person name="Lima-Morales D."/>
            <person name="Barth A.L."/>
            <person name="Paim T.G.S."/>
            <person name="Mott M.P."/>
            <person name="Riche C.V.W."/>
            <person name="Teixeira U.F."/>
            <person name="Waechter F."/>
            <person name="Dias C.A.G."/>
        </authorList>
    </citation>
    <scope>NUCLEOTIDE SEQUENCE [LARGE SCALE GENOMIC DNA]</scope>
    <source>
        <strain evidence="1 2">OT2</strain>
    </source>
</reference>
<accession>A0A3N2SDL6</accession>
<evidence type="ECO:0000313" key="2">
    <source>
        <dbReference type="Proteomes" id="UP000268051"/>
    </source>
</evidence>
<evidence type="ECO:0000313" key="1">
    <source>
        <dbReference type="EMBL" id="ROU17684.1"/>
    </source>
</evidence>
<name>A0A3N2SDL6_9ENTR</name>
<dbReference type="EMBL" id="RHFN01000002">
    <property type="protein sequence ID" value="ROU17684.1"/>
    <property type="molecule type" value="Genomic_DNA"/>
</dbReference>
<protein>
    <submittedName>
        <fullName evidence="1">Uncharacterized protein</fullName>
    </submittedName>
</protein>
<proteinExistence type="predicted"/>
<comment type="caution">
    <text evidence="1">The sequence shown here is derived from an EMBL/GenBank/DDBJ whole genome shotgun (WGS) entry which is preliminary data.</text>
</comment>